<keyword evidence="4" id="KW-1185">Reference proteome</keyword>
<comment type="caution">
    <text evidence="3">The sequence shown here is derived from an EMBL/GenBank/DDBJ whole genome shotgun (WGS) entry which is preliminary data.</text>
</comment>
<protein>
    <submittedName>
        <fullName evidence="3">DNA processing protein</fullName>
    </submittedName>
</protein>
<gene>
    <name evidence="3" type="ORF">J2S35_001811</name>
</gene>
<dbReference type="EMBL" id="JAVDUI010000001">
    <property type="protein sequence ID" value="MDR6892871.1"/>
    <property type="molecule type" value="Genomic_DNA"/>
</dbReference>
<evidence type="ECO:0000313" key="4">
    <source>
        <dbReference type="Proteomes" id="UP001247307"/>
    </source>
</evidence>
<dbReference type="Proteomes" id="UP001247307">
    <property type="component" value="Unassembled WGS sequence"/>
</dbReference>
<dbReference type="Pfam" id="PF02481">
    <property type="entry name" value="DNA_processg_A"/>
    <property type="match status" value="1"/>
</dbReference>
<evidence type="ECO:0000259" key="2">
    <source>
        <dbReference type="Pfam" id="PF02481"/>
    </source>
</evidence>
<name>A0AAE3YIW6_9MICC</name>
<dbReference type="InterPro" id="IPR003488">
    <property type="entry name" value="DprA"/>
</dbReference>
<comment type="similarity">
    <text evidence="1">Belongs to the DprA/Smf family.</text>
</comment>
<proteinExistence type="inferred from homology"/>
<organism evidence="3 4">
    <name type="scientific">Falsarthrobacter nasiphocae</name>
    <dbReference type="NCBI Taxonomy" id="189863"/>
    <lineage>
        <taxon>Bacteria</taxon>
        <taxon>Bacillati</taxon>
        <taxon>Actinomycetota</taxon>
        <taxon>Actinomycetes</taxon>
        <taxon>Micrococcales</taxon>
        <taxon>Micrococcaceae</taxon>
        <taxon>Falsarthrobacter</taxon>
    </lineage>
</organism>
<dbReference type="Gene3D" id="3.40.50.450">
    <property type="match status" value="1"/>
</dbReference>
<evidence type="ECO:0000313" key="3">
    <source>
        <dbReference type="EMBL" id="MDR6892871.1"/>
    </source>
</evidence>
<dbReference type="PANTHER" id="PTHR43022">
    <property type="entry name" value="PROTEIN SMF"/>
    <property type="match status" value="1"/>
</dbReference>
<reference evidence="3" key="1">
    <citation type="submission" date="2023-07" db="EMBL/GenBank/DDBJ databases">
        <title>Sequencing the genomes of 1000 actinobacteria strains.</title>
        <authorList>
            <person name="Klenk H.-P."/>
        </authorList>
    </citation>
    <scope>NUCLEOTIDE SEQUENCE</scope>
    <source>
        <strain evidence="3">DSM 13988</strain>
    </source>
</reference>
<dbReference type="RefSeq" id="WP_309852570.1">
    <property type="nucleotide sequence ID" value="NZ_BAAAIU010000004.1"/>
</dbReference>
<dbReference type="SUPFAM" id="SSF102405">
    <property type="entry name" value="MCP/YpsA-like"/>
    <property type="match status" value="1"/>
</dbReference>
<evidence type="ECO:0000256" key="1">
    <source>
        <dbReference type="ARBA" id="ARBA00006525"/>
    </source>
</evidence>
<dbReference type="GO" id="GO:0009294">
    <property type="term" value="P:DNA-mediated transformation"/>
    <property type="evidence" value="ECO:0007669"/>
    <property type="project" value="InterPro"/>
</dbReference>
<feature type="domain" description="Smf/DprA SLOG" evidence="2">
    <location>
        <begin position="102"/>
        <end position="327"/>
    </location>
</feature>
<dbReference type="NCBIfam" id="TIGR00732">
    <property type="entry name" value="dprA"/>
    <property type="match status" value="1"/>
</dbReference>
<dbReference type="InterPro" id="IPR057666">
    <property type="entry name" value="DrpA_SLOG"/>
</dbReference>
<dbReference type="PANTHER" id="PTHR43022:SF1">
    <property type="entry name" value="PROTEIN SMF"/>
    <property type="match status" value="1"/>
</dbReference>
<accession>A0AAE3YIW6</accession>
<dbReference type="AlphaFoldDB" id="A0AAE3YIW6"/>
<sequence>MPEMNEVREARIEIGQVCEPGDVAAHILLAVAGPQTTADVVTGRAASIPCLDEYVEGLRAAGYQDPLKAAGEALRRWHARAEQLKPASSLREQMAEIGAHYLVPEDAAWPARLLDLGLSQPYGLWVRTGSRGAGTARDARTALAACEVSLAVVGTREATQYGLEITHRIAARCRDTGVTVISGGAIGIDGRAHASALERDAAAGRRGMSTVAVLAGGIDRFYPASHHRLFEDILAGGALISEATPGGAPTRWRFLQRNRLIAALSGAVVVVEARVRSGALSTANHALTIGRDVGAVPGNITSELSAGCHALLQTTASAVIAEPDDALRLLKRPDGSYIPEGIGPSPMPNARGIARARVTDGMTEKQLAVYEATPVRRPVDVARIARWAGLSADEALGVLADFDLRGYVRRAEGKWVRTR</sequence>